<evidence type="ECO:0000259" key="5">
    <source>
        <dbReference type="PROSITE" id="PS50932"/>
    </source>
</evidence>
<dbReference type="AlphaFoldDB" id="A0A938YR90"/>
<dbReference type="CDD" id="cd06267">
    <property type="entry name" value="PBP1_LacI_sugar_binding-like"/>
    <property type="match status" value="1"/>
</dbReference>
<keyword evidence="8" id="KW-1185">Reference proteome</keyword>
<gene>
    <name evidence="7" type="ORF">JL107_16135</name>
</gene>
<comment type="caution">
    <text evidence="7">The sequence shown here is derived from an EMBL/GenBank/DDBJ whole genome shotgun (WGS) entry which is preliminary data.</text>
</comment>
<evidence type="ECO:0000313" key="7">
    <source>
        <dbReference type="EMBL" id="MBM9477979.1"/>
    </source>
</evidence>
<dbReference type="EMBL" id="JAERWL010000014">
    <property type="protein sequence ID" value="MBM9477979.1"/>
    <property type="molecule type" value="Genomic_DNA"/>
</dbReference>
<dbReference type="PRINTS" id="PR00036">
    <property type="entry name" value="HTHLACI"/>
</dbReference>
<dbReference type="InterPro" id="IPR046335">
    <property type="entry name" value="LacI/GalR-like_sensor"/>
</dbReference>
<dbReference type="SUPFAM" id="SSF53822">
    <property type="entry name" value="Periplasmic binding protein-like I"/>
    <property type="match status" value="1"/>
</dbReference>
<evidence type="ECO:0000313" key="8">
    <source>
        <dbReference type="Proteomes" id="UP000663801"/>
    </source>
</evidence>
<keyword evidence="2" id="KW-0805">Transcription regulation</keyword>
<dbReference type="Gene3D" id="3.40.50.2300">
    <property type="match status" value="2"/>
</dbReference>
<dbReference type="PANTHER" id="PTHR30146:SF148">
    <property type="entry name" value="HTH-TYPE TRANSCRIPTIONAL REPRESSOR PURR-RELATED"/>
    <property type="match status" value="1"/>
</dbReference>
<sequence length="340" mass="37104">MGEIRLSTIKDVARQAGVSVATVSHVLNGTRFVREETRERVESAIASLDYVSNRAAASLRTGRTQTFGLIMSAVMNPYFNDVVTSIEDATVANGYSLLLADHRDESELEYRSVLNLCTRKVDGLLMQPSGDPSRALQVVRDQRVPTVFVDRFDLGHGVGGHDFSGTENYDATIAVVRHLIDHGHRRIGMVCGQAGSSTTEERLAGYRAALDSAGLPLDPTLIEPGHSDETRAEQATHALLNHPDPPTALFSGNNRMTIGIMQALRARGIVPPEGIALGVFDDFPWADLFSPRLTCVAQQTDRIGAASVALLLRRIAEPDRPAETVRFTTELRRRDSCGCR</sequence>
<dbReference type="GO" id="GO:0003700">
    <property type="term" value="F:DNA-binding transcription factor activity"/>
    <property type="evidence" value="ECO:0007669"/>
    <property type="project" value="TreeGrafter"/>
</dbReference>
<reference evidence="7" key="1">
    <citation type="submission" date="2021-01" db="EMBL/GenBank/DDBJ databases">
        <title>KCTC 19127 draft genome.</title>
        <authorList>
            <person name="An D."/>
        </authorList>
    </citation>
    <scope>NUCLEOTIDE SEQUENCE</scope>
    <source>
        <strain evidence="7">KCTC 19127</strain>
    </source>
</reference>
<accession>A0A938YR90</accession>
<keyword evidence="4" id="KW-0804">Transcription</keyword>
<organism evidence="7 8">
    <name type="scientific">Nakamurella flavida</name>
    <dbReference type="NCBI Taxonomy" id="363630"/>
    <lineage>
        <taxon>Bacteria</taxon>
        <taxon>Bacillati</taxon>
        <taxon>Actinomycetota</taxon>
        <taxon>Actinomycetes</taxon>
        <taxon>Nakamurellales</taxon>
        <taxon>Nakamurellaceae</taxon>
        <taxon>Nakamurella</taxon>
    </lineage>
</organism>
<evidence type="ECO:0000256" key="4">
    <source>
        <dbReference type="ARBA" id="ARBA00023163"/>
    </source>
</evidence>
<dbReference type="GO" id="GO:0000976">
    <property type="term" value="F:transcription cis-regulatory region binding"/>
    <property type="evidence" value="ECO:0007669"/>
    <property type="project" value="TreeGrafter"/>
</dbReference>
<dbReference type="InterPro" id="IPR000843">
    <property type="entry name" value="HTH_LacI"/>
</dbReference>
<dbReference type="Proteomes" id="UP000663801">
    <property type="component" value="Unassembled WGS sequence"/>
</dbReference>
<evidence type="ECO:0000256" key="1">
    <source>
        <dbReference type="ARBA" id="ARBA00022491"/>
    </source>
</evidence>
<dbReference type="PROSITE" id="PS50932">
    <property type="entry name" value="HTH_LACI_2"/>
    <property type="match status" value="1"/>
</dbReference>
<dbReference type="PROSITE" id="PS50943">
    <property type="entry name" value="HTH_CROC1"/>
    <property type="match status" value="1"/>
</dbReference>
<keyword evidence="3 7" id="KW-0238">DNA-binding</keyword>
<feature type="domain" description="HTH cro/C1-type" evidence="6">
    <location>
        <begin position="8"/>
        <end position="51"/>
    </location>
</feature>
<dbReference type="RefSeq" id="WP_205258098.1">
    <property type="nucleotide sequence ID" value="NZ_BAAAPV010000002.1"/>
</dbReference>
<evidence type="ECO:0000256" key="2">
    <source>
        <dbReference type="ARBA" id="ARBA00023015"/>
    </source>
</evidence>
<dbReference type="InterPro" id="IPR010982">
    <property type="entry name" value="Lambda_DNA-bd_dom_sf"/>
</dbReference>
<dbReference type="PROSITE" id="PS00356">
    <property type="entry name" value="HTH_LACI_1"/>
    <property type="match status" value="1"/>
</dbReference>
<dbReference type="SMART" id="SM00354">
    <property type="entry name" value="HTH_LACI"/>
    <property type="match status" value="1"/>
</dbReference>
<proteinExistence type="predicted"/>
<dbReference type="InterPro" id="IPR001387">
    <property type="entry name" value="Cro/C1-type_HTH"/>
</dbReference>
<feature type="domain" description="HTH lacI-type" evidence="5">
    <location>
        <begin position="7"/>
        <end position="61"/>
    </location>
</feature>
<evidence type="ECO:0000256" key="3">
    <source>
        <dbReference type="ARBA" id="ARBA00023125"/>
    </source>
</evidence>
<dbReference type="SUPFAM" id="SSF47413">
    <property type="entry name" value="lambda repressor-like DNA-binding domains"/>
    <property type="match status" value="1"/>
</dbReference>
<dbReference type="PANTHER" id="PTHR30146">
    <property type="entry name" value="LACI-RELATED TRANSCRIPTIONAL REPRESSOR"/>
    <property type="match status" value="1"/>
</dbReference>
<dbReference type="CDD" id="cd01392">
    <property type="entry name" value="HTH_LacI"/>
    <property type="match status" value="1"/>
</dbReference>
<dbReference type="Pfam" id="PF00356">
    <property type="entry name" value="LacI"/>
    <property type="match status" value="1"/>
</dbReference>
<name>A0A938YR90_9ACTN</name>
<dbReference type="InterPro" id="IPR028082">
    <property type="entry name" value="Peripla_BP_I"/>
</dbReference>
<keyword evidence="1" id="KW-0678">Repressor</keyword>
<dbReference type="Pfam" id="PF13377">
    <property type="entry name" value="Peripla_BP_3"/>
    <property type="match status" value="1"/>
</dbReference>
<protein>
    <submittedName>
        <fullName evidence="7">LacI family DNA-binding transcriptional regulator</fullName>
    </submittedName>
</protein>
<evidence type="ECO:0000259" key="6">
    <source>
        <dbReference type="PROSITE" id="PS50943"/>
    </source>
</evidence>
<dbReference type="Gene3D" id="1.10.260.40">
    <property type="entry name" value="lambda repressor-like DNA-binding domains"/>
    <property type="match status" value="1"/>
</dbReference>